<dbReference type="OMA" id="AHWESNA"/>
<keyword evidence="3" id="KW-1185">Reference proteome</keyword>
<dbReference type="Pfam" id="PF08241">
    <property type="entry name" value="Methyltransf_11"/>
    <property type="match status" value="1"/>
</dbReference>
<proteinExistence type="predicted"/>
<dbReference type="InParanoid" id="D3BE77"/>
<name>D3BE77_HETP5</name>
<dbReference type="CDD" id="cd02440">
    <property type="entry name" value="AdoMet_MTases"/>
    <property type="match status" value="1"/>
</dbReference>
<dbReference type="EMBL" id="ADBJ01000031">
    <property type="protein sequence ID" value="EFA80208.1"/>
    <property type="molecule type" value="Genomic_DNA"/>
</dbReference>
<dbReference type="Proteomes" id="UP000001396">
    <property type="component" value="Unassembled WGS sequence"/>
</dbReference>
<accession>D3BE77</accession>
<evidence type="ECO:0000313" key="3">
    <source>
        <dbReference type="Proteomes" id="UP000001396"/>
    </source>
</evidence>
<dbReference type="InterPro" id="IPR013216">
    <property type="entry name" value="Methyltransf_11"/>
</dbReference>
<dbReference type="AlphaFoldDB" id="D3BE77"/>
<feature type="domain" description="Methyltransferase type 11" evidence="1">
    <location>
        <begin position="50"/>
        <end position="145"/>
    </location>
</feature>
<dbReference type="STRING" id="670386.D3BE77"/>
<evidence type="ECO:0000313" key="2">
    <source>
        <dbReference type="EMBL" id="EFA80208.1"/>
    </source>
</evidence>
<organism evidence="2 3">
    <name type="scientific">Heterostelium pallidum (strain ATCC 26659 / Pp 5 / PN500)</name>
    <name type="common">Cellular slime mold</name>
    <name type="synonym">Polysphondylium pallidum</name>
    <dbReference type="NCBI Taxonomy" id="670386"/>
    <lineage>
        <taxon>Eukaryota</taxon>
        <taxon>Amoebozoa</taxon>
        <taxon>Evosea</taxon>
        <taxon>Eumycetozoa</taxon>
        <taxon>Dictyostelia</taxon>
        <taxon>Acytosteliales</taxon>
        <taxon>Acytosteliaceae</taxon>
        <taxon>Heterostelium</taxon>
    </lineage>
</organism>
<dbReference type="PANTHER" id="PTHR43861">
    <property type="entry name" value="TRANS-ACONITATE 2-METHYLTRANSFERASE-RELATED"/>
    <property type="match status" value="1"/>
</dbReference>
<dbReference type="InterPro" id="IPR029063">
    <property type="entry name" value="SAM-dependent_MTases_sf"/>
</dbReference>
<dbReference type="PANTHER" id="PTHR43861:SF1">
    <property type="entry name" value="TRANS-ACONITATE 2-METHYLTRANSFERASE"/>
    <property type="match status" value="1"/>
</dbReference>
<sequence length="266" mass="30207">MDSIEAGQYWEKNSEKWTEYTRKGYDVCRDEINTPAFLSILPDVSGLNGIDVGCGEGHNTRVIARLGAKMRGVDIAPNFVKHASSHEQESPLGIEYSVANAEHLDQSFEPEAFDFATSFMCLMDLPDQAAAFRGIFKILKPGGFLQFSILHPCFNTPYRVIHKSEERVAYEVGDYFTRENGEIERWTFGQAQRAKDFDPNSQMFEVPKFHRPLTEWFEMAQAAGFTIDKFHEPKVSAESLAKYPSLRFNQSISLFLIIRVGKPKSS</sequence>
<protein>
    <recommendedName>
        <fullName evidence="1">Methyltransferase type 11 domain-containing protein</fullName>
    </recommendedName>
</protein>
<dbReference type="SUPFAM" id="SSF53335">
    <property type="entry name" value="S-adenosyl-L-methionine-dependent methyltransferases"/>
    <property type="match status" value="1"/>
</dbReference>
<dbReference type="RefSeq" id="XP_020432328.1">
    <property type="nucleotide sequence ID" value="XM_020577880.1"/>
</dbReference>
<evidence type="ECO:0000259" key="1">
    <source>
        <dbReference type="Pfam" id="PF08241"/>
    </source>
</evidence>
<dbReference type="Gene3D" id="3.40.50.150">
    <property type="entry name" value="Vaccinia Virus protein VP39"/>
    <property type="match status" value="1"/>
</dbReference>
<comment type="caution">
    <text evidence="2">The sequence shown here is derived from an EMBL/GenBank/DDBJ whole genome shotgun (WGS) entry which is preliminary data.</text>
</comment>
<dbReference type="GO" id="GO:0008757">
    <property type="term" value="F:S-adenosylmethionine-dependent methyltransferase activity"/>
    <property type="evidence" value="ECO:0007669"/>
    <property type="project" value="InterPro"/>
</dbReference>
<gene>
    <name evidence="2" type="ORF">PPL_07030</name>
</gene>
<dbReference type="GeneID" id="31362511"/>
<reference evidence="2 3" key="1">
    <citation type="journal article" date="2011" name="Genome Res.">
        <title>Phylogeny-wide analysis of social amoeba genomes highlights ancient origins for complex intercellular communication.</title>
        <authorList>
            <person name="Heidel A.J."/>
            <person name="Lawal H.M."/>
            <person name="Felder M."/>
            <person name="Schilde C."/>
            <person name="Helps N.R."/>
            <person name="Tunggal B."/>
            <person name="Rivero F."/>
            <person name="John U."/>
            <person name="Schleicher M."/>
            <person name="Eichinger L."/>
            <person name="Platzer M."/>
            <person name="Noegel A.A."/>
            <person name="Schaap P."/>
            <person name="Gloeckner G."/>
        </authorList>
    </citation>
    <scope>NUCLEOTIDE SEQUENCE [LARGE SCALE GENOMIC DNA]</scope>
    <source>
        <strain evidence="3">ATCC 26659 / Pp 5 / PN500</strain>
    </source>
</reference>